<dbReference type="eggNOG" id="KOG4387">
    <property type="taxonomic scope" value="Eukaryota"/>
</dbReference>
<dbReference type="InterPro" id="IPR038581">
    <property type="entry name" value="ODC_AZ_sf"/>
</dbReference>
<dbReference type="GO" id="GO:0008073">
    <property type="term" value="F:ornithine decarboxylase inhibitor activity"/>
    <property type="evidence" value="ECO:0007669"/>
    <property type="project" value="InterPro"/>
</dbReference>
<evidence type="ECO:0000313" key="7">
    <source>
        <dbReference type="EMBL" id="EEB09346.1"/>
    </source>
</evidence>
<comment type="subunit">
    <text evidence="3">Interacts with ODC and thereby sterically blocks ODC homodimerization.</text>
</comment>
<sequence length="235" mass="27054">MAFRNPIYQLSNTEDLNLDIINAPSLENRRRSSATLAVCTTEDSKFLPSKRLLRRRRHVPRWISDSFRTCLPKSSGNLKEQAVDEQDDNNNTAKSSKDRPPQHSTLPLQSKLQPSLDRNPCRNGQADEALRNKRIGIAEPSNYWHGIIEETYDEHHQRQRNLHLIPENWQDVNLKNGLVAIIDLATDHLQCSKLIIYVDKHLPNLPYLVKSFHWVGFEPIAHPNCVDHAVFGMDL</sequence>
<dbReference type="InterPro" id="IPR002993">
    <property type="entry name" value="ODC_AZ"/>
</dbReference>
<dbReference type="OrthoDB" id="5959761at2759"/>
<dbReference type="EMBL" id="KE651168">
    <property type="protein sequence ID" value="EEB09346.1"/>
    <property type="molecule type" value="Genomic_DNA"/>
</dbReference>
<dbReference type="SUPFAM" id="SSF55729">
    <property type="entry name" value="Acyl-CoA N-acyltransferases (Nat)"/>
    <property type="match status" value="1"/>
</dbReference>
<dbReference type="Gene3D" id="3.40.630.60">
    <property type="match status" value="1"/>
</dbReference>
<reference evidence="7 9" key="1">
    <citation type="journal article" date="2011" name="Science">
        <title>Comparative functional genomics of the fission yeasts.</title>
        <authorList>
            <person name="Rhind N."/>
            <person name="Chen Z."/>
            <person name="Yassour M."/>
            <person name="Thompson D.A."/>
            <person name="Haas B.J."/>
            <person name="Habib N."/>
            <person name="Wapinski I."/>
            <person name="Roy S."/>
            <person name="Lin M.F."/>
            <person name="Heiman D.I."/>
            <person name="Young S.K."/>
            <person name="Furuya K."/>
            <person name="Guo Y."/>
            <person name="Pidoux A."/>
            <person name="Chen H.M."/>
            <person name="Robbertse B."/>
            <person name="Goldberg J.M."/>
            <person name="Aoki K."/>
            <person name="Bayne E.H."/>
            <person name="Berlin A.M."/>
            <person name="Desjardins C.A."/>
            <person name="Dobbs E."/>
            <person name="Dukaj L."/>
            <person name="Fan L."/>
            <person name="FitzGerald M.G."/>
            <person name="French C."/>
            <person name="Gujja S."/>
            <person name="Hansen K."/>
            <person name="Keifenheim D."/>
            <person name="Levin J.Z."/>
            <person name="Mosher R.A."/>
            <person name="Mueller C.A."/>
            <person name="Pfiffner J."/>
            <person name="Priest M."/>
            <person name="Russ C."/>
            <person name="Smialowska A."/>
            <person name="Swoboda P."/>
            <person name="Sykes S.M."/>
            <person name="Vaughn M."/>
            <person name="Vengrova S."/>
            <person name="Yoder R."/>
            <person name="Zeng Q."/>
            <person name="Allshire R."/>
            <person name="Baulcombe D."/>
            <person name="Birren B.W."/>
            <person name="Brown W."/>
            <person name="Ekwall K."/>
            <person name="Kellis M."/>
            <person name="Leatherwood J."/>
            <person name="Levin H."/>
            <person name="Margalit H."/>
            <person name="Martienssen R."/>
            <person name="Nieduszynski C.A."/>
            <person name="Spatafora J.W."/>
            <person name="Friedman N."/>
            <person name="Dalgaard J.Z."/>
            <person name="Baumann P."/>
            <person name="Niki H."/>
            <person name="Regev A."/>
            <person name="Nusbaum C."/>
        </authorList>
    </citation>
    <scope>NUCLEOTIDE SEQUENCE [LARGE SCALE GENOMIC DNA]</scope>
    <source>
        <strain evidence="9">yFS275 / FY16936</strain>
    </source>
</reference>
<comment type="similarity">
    <text evidence="2">Belongs to the ODC antizyme family.</text>
</comment>
<evidence type="ECO:0000256" key="4">
    <source>
        <dbReference type="ARBA" id="ARBA00017712"/>
    </source>
</evidence>
<dbReference type="STRING" id="402676.B6K742"/>
<dbReference type="GO" id="GO:0075523">
    <property type="term" value="P:viral translational frameshifting"/>
    <property type="evidence" value="ECO:0007669"/>
    <property type="project" value="UniProtKB-KW"/>
</dbReference>
<keyword evidence="9" id="KW-1185">Reference proteome</keyword>
<name>B6K742_SCHJY</name>
<dbReference type="AlphaFoldDB" id="B6K742"/>
<evidence type="ECO:0000256" key="3">
    <source>
        <dbReference type="ARBA" id="ARBA00011486"/>
    </source>
</evidence>
<dbReference type="Proteomes" id="UP000001744">
    <property type="component" value="Unassembled WGS sequence"/>
</dbReference>
<dbReference type="PANTHER" id="PTHR10279:SF10">
    <property type="entry name" value="ORNITHINE DECARBOXYLASE ANTIZYME"/>
    <property type="match status" value="1"/>
</dbReference>
<proteinExistence type="inferred from homology"/>
<protein>
    <recommendedName>
        <fullName evidence="4">Ornithine decarboxylase antizyme</fullName>
    </recommendedName>
</protein>
<evidence type="ECO:0000256" key="2">
    <source>
        <dbReference type="ARBA" id="ARBA00008796"/>
    </source>
</evidence>
<comment type="function">
    <text evidence="1">Ornithine decarboxylase (ODC) antizyme protein that negatively regulates ODC activity and intracellular polyamine biosynthesis in response to increased intracellular polyamine levels. Binds to ODC monomers, inhibiting the assembly of the functional ODC homodimer, and targets the monomers for ubiquitin-independent proteolytic destruction by the 26S proteasome.</text>
</comment>
<evidence type="ECO:0000256" key="5">
    <source>
        <dbReference type="ARBA" id="ARBA00022758"/>
    </source>
</evidence>
<dbReference type="HOGENOM" id="CLU_1225409_0_0_1"/>
<evidence type="ECO:0000313" key="9">
    <source>
        <dbReference type="Proteomes" id="UP000001744"/>
    </source>
</evidence>
<dbReference type="InterPro" id="IPR016181">
    <property type="entry name" value="Acyl_CoA_acyltransferase"/>
</dbReference>
<dbReference type="GeneID" id="7051902"/>
<dbReference type="PANTHER" id="PTHR10279">
    <property type="entry name" value="ORNITHINE DECARBOXYLASE ANTIZYME"/>
    <property type="match status" value="1"/>
</dbReference>
<dbReference type="OMA" id="HVPRWIS"/>
<evidence type="ECO:0000313" key="8">
    <source>
        <dbReference type="JaponicusDB" id="SJAG_04546"/>
    </source>
</evidence>
<feature type="compositionally biased region" description="Polar residues" evidence="6">
    <location>
        <begin position="102"/>
        <end position="113"/>
    </location>
</feature>
<accession>B6K742</accession>
<organism evidence="7 9">
    <name type="scientific">Schizosaccharomyces japonicus (strain yFS275 / FY16936)</name>
    <name type="common">Fission yeast</name>
    <dbReference type="NCBI Taxonomy" id="402676"/>
    <lineage>
        <taxon>Eukaryota</taxon>
        <taxon>Fungi</taxon>
        <taxon>Dikarya</taxon>
        <taxon>Ascomycota</taxon>
        <taxon>Taphrinomycotina</taxon>
        <taxon>Schizosaccharomycetes</taxon>
        <taxon>Schizosaccharomycetales</taxon>
        <taxon>Schizosaccharomycetaceae</taxon>
        <taxon>Schizosaccharomyces</taxon>
    </lineage>
</organism>
<keyword evidence="5" id="KW-0688">Ribosomal frameshifting</keyword>
<dbReference type="VEuPathDB" id="FungiDB:SJAG_04546"/>
<dbReference type="Pfam" id="PF02100">
    <property type="entry name" value="ODC_AZ"/>
    <property type="match status" value="1"/>
</dbReference>
<gene>
    <name evidence="8" type="primary">spa1</name>
    <name evidence="7" type="ORF">SJAG_04546</name>
</gene>
<dbReference type="JaponicusDB" id="SJAG_04546">
    <property type="gene designation" value="spa1"/>
</dbReference>
<evidence type="ECO:0000256" key="6">
    <source>
        <dbReference type="SAM" id="MobiDB-lite"/>
    </source>
</evidence>
<evidence type="ECO:0000256" key="1">
    <source>
        <dbReference type="ARBA" id="ARBA00002307"/>
    </source>
</evidence>
<dbReference type="RefSeq" id="XP_002175639.1">
    <property type="nucleotide sequence ID" value="XM_002175603.1"/>
</dbReference>
<feature type="region of interest" description="Disordered" evidence="6">
    <location>
        <begin position="73"/>
        <end position="124"/>
    </location>
</feature>